<dbReference type="EMBL" id="WWBZ02000011">
    <property type="protein sequence ID" value="KAF4311203.1"/>
    <property type="molecule type" value="Genomic_DNA"/>
</dbReference>
<dbReference type="AlphaFoldDB" id="A0A8H4N8J7"/>
<accession>A0A8H4N8J7</accession>
<feature type="region of interest" description="Disordered" evidence="1">
    <location>
        <begin position="155"/>
        <end position="175"/>
    </location>
</feature>
<feature type="compositionally biased region" description="Low complexity" evidence="1">
    <location>
        <begin position="260"/>
        <end position="271"/>
    </location>
</feature>
<feature type="compositionally biased region" description="Polar residues" evidence="1">
    <location>
        <begin position="427"/>
        <end position="446"/>
    </location>
</feature>
<reference evidence="2" key="1">
    <citation type="submission" date="2020-04" db="EMBL/GenBank/DDBJ databases">
        <title>Genome Assembly and Annotation of Botryosphaeria dothidea sdau 11-99, a Latent Pathogen of Apple Fruit Ring Rot in China.</title>
        <authorList>
            <person name="Yu C."/>
            <person name="Diao Y."/>
            <person name="Lu Q."/>
            <person name="Zhao J."/>
            <person name="Cui S."/>
            <person name="Peng C."/>
            <person name="He B."/>
            <person name="Liu H."/>
        </authorList>
    </citation>
    <scope>NUCLEOTIDE SEQUENCE [LARGE SCALE GENOMIC DNA]</scope>
    <source>
        <strain evidence="2">Sdau11-99</strain>
    </source>
</reference>
<protein>
    <submittedName>
        <fullName evidence="2">Uncharacterized protein</fullName>
    </submittedName>
</protein>
<name>A0A8H4N8J7_9PEZI</name>
<feature type="compositionally biased region" description="Low complexity" evidence="1">
    <location>
        <begin position="373"/>
        <end position="386"/>
    </location>
</feature>
<keyword evidence="3" id="KW-1185">Reference proteome</keyword>
<organism evidence="2 3">
    <name type="scientific">Botryosphaeria dothidea</name>
    <dbReference type="NCBI Taxonomy" id="55169"/>
    <lineage>
        <taxon>Eukaryota</taxon>
        <taxon>Fungi</taxon>
        <taxon>Dikarya</taxon>
        <taxon>Ascomycota</taxon>
        <taxon>Pezizomycotina</taxon>
        <taxon>Dothideomycetes</taxon>
        <taxon>Dothideomycetes incertae sedis</taxon>
        <taxon>Botryosphaeriales</taxon>
        <taxon>Botryosphaeriaceae</taxon>
        <taxon>Botryosphaeria</taxon>
    </lineage>
</organism>
<feature type="region of interest" description="Disordered" evidence="1">
    <location>
        <begin position="349"/>
        <end position="556"/>
    </location>
</feature>
<evidence type="ECO:0000256" key="1">
    <source>
        <dbReference type="SAM" id="MobiDB-lite"/>
    </source>
</evidence>
<feature type="compositionally biased region" description="Low complexity" evidence="1">
    <location>
        <begin position="204"/>
        <end position="218"/>
    </location>
</feature>
<dbReference type="Proteomes" id="UP000572817">
    <property type="component" value="Unassembled WGS sequence"/>
</dbReference>
<feature type="compositionally biased region" description="Polar residues" evidence="1">
    <location>
        <begin position="363"/>
        <end position="372"/>
    </location>
</feature>
<gene>
    <name evidence="2" type="ORF">GTA08_BOTSDO13269</name>
</gene>
<proteinExistence type="predicted"/>
<feature type="compositionally biased region" description="Polar residues" evidence="1">
    <location>
        <begin position="393"/>
        <end position="405"/>
    </location>
</feature>
<feature type="compositionally biased region" description="Low complexity" evidence="1">
    <location>
        <begin position="519"/>
        <end position="556"/>
    </location>
</feature>
<sequence>MRVMFPRSQFDRDRARRNYLASNQRRSNKLGPLRAKKAEVQQPAKTLQDSAAQFAQAIVASAEDQGHETARALLKLHEEQQIIHSRLDELCKAVVAHGRDKSVQSKLHDALSAIVGNHGADIDDMKPIVPILEGFLQERFGDDFMAFVDLHESPSSTTQYPGVEAPHDAEMASASEKREFIDKWLSKVEEGKQDLYTGPDHPSSSESSITPISQLSSSMVSDNTLPIFKKNAPPDDFWNSFGKKEQQRLESHPREREKQAQANQQQLAQQKQESETFESLVKNIFGSTPPYDPQIDMQELHLQQQVPSFQDPVRSAPLQPEYQPRSCSSSAFIDSQRELLLQQSFNIGSQTQQPIQSQRQHRSGSSVAHLTPSQQHSSSQGPSQQQFYHRHSTAQPMNGTTNQVQFPPGDMQAMMMQRPPLPLVNNHGYTQPSQQVQHHSNSNTGLSRPWVNPAQEMPQQQRFPPQHQHQTPQQQQHQVQPQHPVPQPQQAHCRKQQPHLSRPSPSFYGNGGPHPFPPQGQIQFQGNGVVPQQHQRQMQFCHQTQEQYQRQQRGGG</sequence>
<comment type="caution">
    <text evidence="2">The sequence shown here is derived from an EMBL/GenBank/DDBJ whole genome shotgun (WGS) entry which is preliminary data.</text>
</comment>
<evidence type="ECO:0000313" key="3">
    <source>
        <dbReference type="Proteomes" id="UP000572817"/>
    </source>
</evidence>
<feature type="compositionally biased region" description="Basic and acidic residues" evidence="1">
    <location>
        <begin position="165"/>
        <end position="175"/>
    </location>
</feature>
<feature type="region of interest" description="Disordered" evidence="1">
    <location>
        <begin position="193"/>
        <end position="273"/>
    </location>
</feature>
<feature type="compositionally biased region" description="Low complexity" evidence="1">
    <location>
        <begin position="458"/>
        <end position="482"/>
    </location>
</feature>
<evidence type="ECO:0000313" key="2">
    <source>
        <dbReference type="EMBL" id="KAF4311203.1"/>
    </source>
</evidence>
<feature type="compositionally biased region" description="Basic and acidic residues" evidence="1">
    <location>
        <begin position="242"/>
        <end position="259"/>
    </location>
</feature>